<feature type="transmembrane region" description="Helical" evidence="1">
    <location>
        <begin position="430"/>
        <end position="452"/>
    </location>
</feature>
<dbReference type="Gene3D" id="3.30.70.1430">
    <property type="entry name" value="Multidrug efflux transporter AcrB pore domain"/>
    <property type="match status" value="2"/>
</dbReference>
<sequence>MKQLIDNPRLLILAIALLFVSGLGALKSIPRMEDPHMINRFAIATVIYPGASAERVEALVTEPIENELRRLSEIEEITSTSRPGVSIVSIMLKPEVTDPGPVWSLARDYLAGAQAHLPDGALPPTLNSDRGYAFTSLISLRWQGEGEPDLSILGRYGKELESRLRQLQGTEYIQLFGVPEEEVLVEIDSGMASSLKLSASSIAEAIASADAKVAAGQLYNDRSQFQVELGGTLDSIERIREVPVVVSEGGLVYRVGDMAKVYREAKYPPAEVVSVDGEPSVVVAVRMNAHIRINDWMTKVDQMLAQLQTELPSNIVVKKTFDQRDYTDQRLSELVDNILLGFALVAVVLLITLGLRSALIVAFSLPLTLMFTLSWMNFYGLPIHQMSVTGLVVALGIMVDNAIVMVDSIAHKRQQGLARLQAVTESVSHLWLPLLGSTITTVLAFLPIVLMPGSSGEFVGGIALSVIFSLIGSYILSHTVIASIAGRLIPYGHTDGNRWYHIGLRLPTLTAKFETLLTTSLSRPKTSIAIVMMIPLLGFFGAKHLTNQFFPPSDRDMFQIEVYLSSQSSIFATEQVTKDISQYLSAEQGVESVSWYIGNSAPSFYYNLLPRQRGANYYAQAMVTMDHFDSANALIPQLQKTLDAQFPGAQILVRKLEQGPPFNAPIEMRIYGPNLDQLKQLGDEARRILSTTEHVVHSRATLEPGMPKVLVDVNEEASLISGMGLTQLALQLQANLHGAVKGSVIESTESIPVRIRVGDQQRQNLASLGDLTLPTAGQEFNSGVRLAALADLNLQPSRGAIPHRDGERVNVIEAYLAADVLPDAVLKDFQQKMKEQGFSVPAGYRLEIGGESDKRADAISDLMTYVSVIVALLIAVIVLSFNSFRLGAIILLVALQAAGLGLLCVYLFGYPFGFTVIIGILGLVGLAINAAIVILAELQADEAAVSGDVSAIRHAVMSCTRHITSTTITTVGGFLPLILAGGGFWPPFAVAIAGGTVLTTILSFFFVPAAFKLSRGKQQSSTALAANR</sequence>
<feature type="transmembrane region" description="Helical" evidence="1">
    <location>
        <begin position="458"/>
        <end position="477"/>
    </location>
</feature>
<accession>A0ABN8EHB3</accession>
<protein>
    <submittedName>
        <fullName evidence="2">Cation efflux system protein CusA</fullName>
    </submittedName>
</protein>
<feature type="transmembrane region" description="Helical" evidence="1">
    <location>
        <begin position="862"/>
        <end position="881"/>
    </location>
</feature>
<reference evidence="2" key="1">
    <citation type="submission" date="2021-12" db="EMBL/GenBank/DDBJ databases">
        <authorList>
            <person name="Rodrigo-Torres L."/>
            <person name="Arahal R. D."/>
            <person name="Lucena T."/>
        </authorList>
    </citation>
    <scope>NUCLEOTIDE SEQUENCE</scope>
    <source>
        <strain evidence="2">CECT 8267</strain>
    </source>
</reference>
<dbReference type="PRINTS" id="PR00702">
    <property type="entry name" value="ACRIFLAVINRP"/>
</dbReference>
<dbReference type="SUPFAM" id="SSF82693">
    <property type="entry name" value="Multidrug efflux transporter AcrB pore domain, PN1, PN2, PC1 and PC2 subdomains"/>
    <property type="match status" value="3"/>
</dbReference>
<feature type="transmembrane region" description="Helical" evidence="1">
    <location>
        <begin position="914"/>
        <end position="936"/>
    </location>
</feature>
<evidence type="ECO:0000256" key="1">
    <source>
        <dbReference type="SAM" id="Phobius"/>
    </source>
</evidence>
<keyword evidence="1" id="KW-1133">Transmembrane helix</keyword>
<dbReference type="RefSeq" id="WP_237443252.1">
    <property type="nucleotide sequence ID" value="NZ_CAKLPX010000001.1"/>
</dbReference>
<dbReference type="SUPFAM" id="SSF82866">
    <property type="entry name" value="Multidrug efflux transporter AcrB transmembrane domain"/>
    <property type="match status" value="2"/>
</dbReference>
<feature type="transmembrane region" description="Helical" evidence="1">
    <location>
        <begin position="358"/>
        <end position="376"/>
    </location>
</feature>
<keyword evidence="1" id="KW-0472">Membrane</keyword>
<dbReference type="Proteomes" id="UP000838100">
    <property type="component" value="Unassembled WGS sequence"/>
</dbReference>
<feature type="transmembrane region" description="Helical" evidence="1">
    <location>
        <begin position="963"/>
        <end position="982"/>
    </location>
</feature>
<dbReference type="PANTHER" id="PTHR32063:SF18">
    <property type="entry name" value="CATION EFFLUX SYSTEM PROTEIN"/>
    <property type="match status" value="1"/>
</dbReference>
<dbReference type="SUPFAM" id="SSF82714">
    <property type="entry name" value="Multidrug efflux transporter AcrB TolC docking domain, DN and DC subdomains"/>
    <property type="match status" value="2"/>
</dbReference>
<feature type="transmembrane region" description="Helical" evidence="1">
    <location>
        <begin position="388"/>
        <end position="410"/>
    </location>
</feature>
<feature type="transmembrane region" description="Helical" evidence="1">
    <location>
        <begin position="988"/>
        <end position="1011"/>
    </location>
</feature>
<dbReference type="Gene3D" id="1.20.1640.10">
    <property type="entry name" value="Multidrug efflux transporter AcrB transmembrane domain"/>
    <property type="match status" value="2"/>
</dbReference>
<organism evidence="2 3">
    <name type="scientific">Sinobacterium norvegicum</name>
    <dbReference type="NCBI Taxonomy" id="1641715"/>
    <lineage>
        <taxon>Bacteria</taxon>
        <taxon>Pseudomonadati</taxon>
        <taxon>Pseudomonadota</taxon>
        <taxon>Gammaproteobacteria</taxon>
        <taxon>Cellvibrionales</taxon>
        <taxon>Spongiibacteraceae</taxon>
        <taxon>Sinobacterium</taxon>
    </lineage>
</organism>
<feature type="transmembrane region" description="Helical" evidence="1">
    <location>
        <begin position="888"/>
        <end position="908"/>
    </location>
</feature>
<proteinExistence type="predicted"/>
<dbReference type="Gene3D" id="3.30.70.1320">
    <property type="entry name" value="Multidrug efflux transporter AcrB pore domain like"/>
    <property type="match status" value="1"/>
</dbReference>
<evidence type="ECO:0000313" key="3">
    <source>
        <dbReference type="Proteomes" id="UP000838100"/>
    </source>
</evidence>
<dbReference type="PANTHER" id="PTHR32063">
    <property type="match status" value="1"/>
</dbReference>
<dbReference type="EMBL" id="CAKLPX010000001">
    <property type="protein sequence ID" value="CAH0990570.1"/>
    <property type="molecule type" value="Genomic_DNA"/>
</dbReference>
<dbReference type="InterPro" id="IPR001036">
    <property type="entry name" value="Acrflvin-R"/>
</dbReference>
<dbReference type="InterPro" id="IPR027463">
    <property type="entry name" value="AcrB_DN_DC_subdom"/>
</dbReference>
<dbReference type="Gene3D" id="3.30.70.1440">
    <property type="entry name" value="Multidrug efflux transporter AcrB pore domain"/>
    <property type="match status" value="1"/>
</dbReference>
<keyword evidence="3" id="KW-1185">Reference proteome</keyword>
<feature type="transmembrane region" description="Helical" evidence="1">
    <location>
        <begin position="334"/>
        <end position="351"/>
    </location>
</feature>
<dbReference type="Gene3D" id="3.30.2090.10">
    <property type="entry name" value="Multidrug efflux transporter AcrB TolC docking domain, DN and DC subdomains"/>
    <property type="match status" value="2"/>
</dbReference>
<comment type="caution">
    <text evidence="2">The sequence shown here is derived from an EMBL/GenBank/DDBJ whole genome shotgun (WGS) entry which is preliminary data.</text>
</comment>
<gene>
    <name evidence="2" type="primary">cusA_1</name>
    <name evidence="2" type="ORF">SIN8267_00663</name>
</gene>
<keyword evidence="1" id="KW-0812">Transmembrane</keyword>
<evidence type="ECO:0000313" key="2">
    <source>
        <dbReference type="EMBL" id="CAH0990570.1"/>
    </source>
</evidence>
<dbReference type="Pfam" id="PF00873">
    <property type="entry name" value="ACR_tran"/>
    <property type="match status" value="1"/>
</dbReference>
<name>A0ABN8EHB3_9GAMM</name>